<protein>
    <submittedName>
        <fullName evidence="1">Uncharacterized protein</fullName>
    </submittedName>
</protein>
<evidence type="ECO:0000313" key="2">
    <source>
        <dbReference type="Proteomes" id="UP000054217"/>
    </source>
</evidence>
<dbReference type="Proteomes" id="UP000054217">
    <property type="component" value="Unassembled WGS sequence"/>
</dbReference>
<reference evidence="2" key="2">
    <citation type="submission" date="2015-01" db="EMBL/GenBank/DDBJ databases">
        <title>Evolutionary Origins and Diversification of the Mycorrhizal Mutualists.</title>
        <authorList>
            <consortium name="DOE Joint Genome Institute"/>
            <consortium name="Mycorrhizal Genomics Consortium"/>
            <person name="Kohler A."/>
            <person name="Kuo A."/>
            <person name="Nagy L.G."/>
            <person name="Floudas D."/>
            <person name="Copeland A."/>
            <person name="Barry K.W."/>
            <person name="Cichocki N."/>
            <person name="Veneault-Fourrey C."/>
            <person name="LaButti K."/>
            <person name="Lindquist E.A."/>
            <person name="Lipzen A."/>
            <person name="Lundell T."/>
            <person name="Morin E."/>
            <person name="Murat C."/>
            <person name="Riley R."/>
            <person name="Ohm R."/>
            <person name="Sun H."/>
            <person name="Tunlid A."/>
            <person name="Henrissat B."/>
            <person name="Grigoriev I.V."/>
            <person name="Hibbett D.S."/>
            <person name="Martin F."/>
        </authorList>
    </citation>
    <scope>NUCLEOTIDE SEQUENCE [LARGE SCALE GENOMIC DNA]</scope>
    <source>
        <strain evidence="2">Marx 270</strain>
    </source>
</reference>
<dbReference type="HOGENOM" id="CLU_090544_1_0_1"/>
<gene>
    <name evidence="1" type="ORF">M404DRAFT_149669</name>
</gene>
<name>A0A0C3NKU6_PISTI</name>
<accession>A0A0C3NKU6</accession>
<dbReference type="InParanoid" id="A0A0C3NKU6"/>
<sequence length="246" mass="27615">MGIIVEFWHGHGARVESDWAEFTIRAGDRQNASNDIVGGISFYCKWSIRDPVSENRSRVEGILQAEESGAALLGKVPRSTLSCEASEWNNDVGVVINELSVEICETKERLDVLHLPQLRPVMDCLNLLSRHGETRGRKNITEVLDGVGVKLALLRLGIKAMLSKAAEYLFYVFTMRLHHVCKDAIDESLEGRRCVSQTEWHYPPLIRTITSAECCFPFISVCDADQMIGMAEVDLGIDFSMAWRVE</sequence>
<keyword evidence="2" id="KW-1185">Reference proteome</keyword>
<organism evidence="1 2">
    <name type="scientific">Pisolithus tinctorius Marx 270</name>
    <dbReference type="NCBI Taxonomy" id="870435"/>
    <lineage>
        <taxon>Eukaryota</taxon>
        <taxon>Fungi</taxon>
        <taxon>Dikarya</taxon>
        <taxon>Basidiomycota</taxon>
        <taxon>Agaricomycotina</taxon>
        <taxon>Agaricomycetes</taxon>
        <taxon>Agaricomycetidae</taxon>
        <taxon>Boletales</taxon>
        <taxon>Sclerodermatineae</taxon>
        <taxon>Pisolithaceae</taxon>
        <taxon>Pisolithus</taxon>
    </lineage>
</organism>
<dbReference type="AlphaFoldDB" id="A0A0C3NKU6"/>
<dbReference type="EMBL" id="KN831987">
    <property type="protein sequence ID" value="KIO01585.1"/>
    <property type="molecule type" value="Genomic_DNA"/>
</dbReference>
<reference evidence="1 2" key="1">
    <citation type="submission" date="2014-04" db="EMBL/GenBank/DDBJ databases">
        <authorList>
            <consortium name="DOE Joint Genome Institute"/>
            <person name="Kuo A."/>
            <person name="Kohler A."/>
            <person name="Costa M.D."/>
            <person name="Nagy L.G."/>
            <person name="Floudas D."/>
            <person name="Copeland A."/>
            <person name="Barry K.W."/>
            <person name="Cichocki N."/>
            <person name="Veneault-Fourrey C."/>
            <person name="LaButti K."/>
            <person name="Lindquist E.A."/>
            <person name="Lipzen A."/>
            <person name="Lundell T."/>
            <person name="Morin E."/>
            <person name="Murat C."/>
            <person name="Sun H."/>
            <person name="Tunlid A."/>
            <person name="Henrissat B."/>
            <person name="Grigoriev I.V."/>
            <person name="Hibbett D.S."/>
            <person name="Martin F."/>
            <person name="Nordberg H.P."/>
            <person name="Cantor M.N."/>
            <person name="Hua S.X."/>
        </authorList>
    </citation>
    <scope>NUCLEOTIDE SEQUENCE [LARGE SCALE GENOMIC DNA]</scope>
    <source>
        <strain evidence="1 2">Marx 270</strain>
    </source>
</reference>
<evidence type="ECO:0000313" key="1">
    <source>
        <dbReference type="EMBL" id="KIO01585.1"/>
    </source>
</evidence>
<proteinExistence type="predicted"/>